<keyword evidence="7 10" id="KW-0283">Flagellar rotation</keyword>
<protein>
    <recommendedName>
        <fullName evidence="10">Flagellar protein FliL</fullName>
    </recommendedName>
</protein>
<dbReference type="Pfam" id="PF03748">
    <property type="entry name" value="FliL"/>
    <property type="match status" value="1"/>
</dbReference>
<dbReference type="EMBL" id="FNSL01000001">
    <property type="protein sequence ID" value="SEB45469.1"/>
    <property type="molecule type" value="Genomic_DNA"/>
</dbReference>
<feature type="transmembrane region" description="Helical" evidence="10">
    <location>
        <begin position="20"/>
        <end position="41"/>
    </location>
</feature>
<dbReference type="GO" id="GO:0006935">
    <property type="term" value="P:chemotaxis"/>
    <property type="evidence" value="ECO:0007669"/>
    <property type="project" value="UniProtKB-KW"/>
</dbReference>
<dbReference type="GO" id="GO:0005886">
    <property type="term" value="C:plasma membrane"/>
    <property type="evidence" value="ECO:0007669"/>
    <property type="project" value="UniProtKB-SubCell"/>
</dbReference>
<evidence type="ECO:0000256" key="1">
    <source>
        <dbReference type="ARBA" id="ARBA00002254"/>
    </source>
</evidence>
<dbReference type="AlphaFoldDB" id="A0A1H4JGI2"/>
<keyword evidence="8 10" id="KW-1133">Transmembrane helix</keyword>
<dbReference type="RefSeq" id="WP_090327708.1">
    <property type="nucleotide sequence ID" value="NZ_FNSL01000001.1"/>
</dbReference>
<keyword evidence="5 10" id="KW-0145">Chemotaxis</keyword>
<reference evidence="12" key="1">
    <citation type="submission" date="2016-10" db="EMBL/GenBank/DDBJ databases">
        <authorList>
            <person name="Varghese N."/>
            <person name="Submissions S."/>
        </authorList>
    </citation>
    <scope>NUCLEOTIDE SEQUENCE [LARGE SCALE GENOMIC DNA]</scope>
    <source>
        <strain evidence="12">ES.061</strain>
    </source>
</reference>
<evidence type="ECO:0000256" key="8">
    <source>
        <dbReference type="ARBA" id="ARBA00022989"/>
    </source>
</evidence>
<proteinExistence type="inferred from homology"/>
<gene>
    <name evidence="11" type="ORF">SAMN05216452_1366</name>
</gene>
<sequence>MALLEQQPQEKKGPSLVVQLAMLLVMSALAAGAAWFAGGYLQSRLGGPEEAAAAATETTTAEHAMEEDGAAHAQPGIFMMEPITTNLAEPSEIWVRAELSLVFEGEPDPVVAAAIHQDLFAYLRTVKLRQVETASGLQHLRSDLAERASIRSEGAVKQILFRALLFE</sequence>
<keyword evidence="10" id="KW-0997">Cell inner membrane</keyword>
<comment type="subcellular location">
    <subcellularLocation>
        <location evidence="10">Cell inner membrane</location>
    </subcellularLocation>
    <subcellularLocation>
        <location evidence="2">Cell membrane</location>
        <topology evidence="2">Single-pass membrane protein</topology>
    </subcellularLocation>
</comment>
<comment type="similarity">
    <text evidence="3 10">Belongs to the FliL family.</text>
</comment>
<keyword evidence="4" id="KW-1003">Cell membrane</keyword>
<evidence type="ECO:0000313" key="12">
    <source>
        <dbReference type="Proteomes" id="UP000199064"/>
    </source>
</evidence>
<keyword evidence="9 10" id="KW-0472">Membrane</keyword>
<evidence type="ECO:0000313" key="11">
    <source>
        <dbReference type="EMBL" id="SEB45469.1"/>
    </source>
</evidence>
<name>A0A1H4JGI2_9HYPH</name>
<evidence type="ECO:0000256" key="10">
    <source>
        <dbReference type="RuleBase" id="RU364125"/>
    </source>
</evidence>
<evidence type="ECO:0000256" key="5">
    <source>
        <dbReference type="ARBA" id="ARBA00022500"/>
    </source>
</evidence>
<keyword evidence="11" id="KW-0282">Flagellum</keyword>
<dbReference type="GO" id="GO:0009425">
    <property type="term" value="C:bacterial-type flagellum basal body"/>
    <property type="evidence" value="ECO:0007669"/>
    <property type="project" value="InterPro"/>
</dbReference>
<evidence type="ECO:0000256" key="4">
    <source>
        <dbReference type="ARBA" id="ARBA00022475"/>
    </source>
</evidence>
<evidence type="ECO:0000256" key="2">
    <source>
        <dbReference type="ARBA" id="ARBA00004162"/>
    </source>
</evidence>
<evidence type="ECO:0000256" key="3">
    <source>
        <dbReference type="ARBA" id="ARBA00008281"/>
    </source>
</evidence>
<dbReference type="InterPro" id="IPR005503">
    <property type="entry name" value="FliL"/>
</dbReference>
<keyword evidence="11" id="KW-0966">Cell projection</keyword>
<keyword evidence="6 10" id="KW-0812">Transmembrane</keyword>
<keyword evidence="12" id="KW-1185">Reference proteome</keyword>
<evidence type="ECO:0000256" key="7">
    <source>
        <dbReference type="ARBA" id="ARBA00022779"/>
    </source>
</evidence>
<accession>A0A1H4JGI2</accession>
<evidence type="ECO:0000256" key="6">
    <source>
        <dbReference type="ARBA" id="ARBA00022692"/>
    </source>
</evidence>
<dbReference type="Proteomes" id="UP000199064">
    <property type="component" value="Unassembled WGS sequence"/>
</dbReference>
<keyword evidence="11" id="KW-0969">Cilium</keyword>
<dbReference type="GO" id="GO:0071973">
    <property type="term" value="P:bacterial-type flagellum-dependent cell motility"/>
    <property type="evidence" value="ECO:0007669"/>
    <property type="project" value="InterPro"/>
</dbReference>
<evidence type="ECO:0000256" key="9">
    <source>
        <dbReference type="ARBA" id="ARBA00023136"/>
    </source>
</evidence>
<comment type="function">
    <text evidence="1 10">Controls the rotational direction of flagella during chemotaxis.</text>
</comment>
<organism evidence="11 12">
    <name type="scientific">Nitratireductor aquibiodomus</name>
    <dbReference type="NCBI Taxonomy" id="204799"/>
    <lineage>
        <taxon>Bacteria</taxon>
        <taxon>Pseudomonadati</taxon>
        <taxon>Pseudomonadota</taxon>
        <taxon>Alphaproteobacteria</taxon>
        <taxon>Hyphomicrobiales</taxon>
        <taxon>Phyllobacteriaceae</taxon>
        <taxon>Nitratireductor</taxon>
    </lineage>
</organism>